<dbReference type="PANTHER" id="PTHR36582">
    <property type="entry name" value="ANTITOXIN PARD"/>
    <property type="match status" value="1"/>
</dbReference>
<sequence length="89" mass="9980">MNVSLGSHFEEFVEAQVKNGRFRDASEVVWAGLRLLEDQELARAERAARLAKAIHESYDGLGADIPAEDVFDRLERQYAEDMKADRGAA</sequence>
<comment type="caution">
    <text evidence="3">The sequence shown here is derived from an EMBL/GenBank/DDBJ whole genome shotgun (WGS) entry which is preliminary data.</text>
</comment>
<dbReference type="AlphaFoldDB" id="A0A9W6GYF1"/>
<dbReference type="SUPFAM" id="SSF47598">
    <property type="entry name" value="Ribbon-helix-helix"/>
    <property type="match status" value="1"/>
</dbReference>
<evidence type="ECO:0000256" key="1">
    <source>
        <dbReference type="ARBA" id="ARBA00008580"/>
    </source>
</evidence>
<dbReference type="EMBL" id="BSEC01000002">
    <property type="protein sequence ID" value="GLI95283.1"/>
    <property type="molecule type" value="Genomic_DNA"/>
</dbReference>
<dbReference type="Gene3D" id="6.10.10.120">
    <property type="entry name" value="Antitoxin ParD1-like"/>
    <property type="match status" value="1"/>
</dbReference>
<dbReference type="GO" id="GO:0006355">
    <property type="term" value="P:regulation of DNA-templated transcription"/>
    <property type="evidence" value="ECO:0007669"/>
    <property type="project" value="InterPro"/>
</dbReference>
<accession>A0A9W6GYF1</accession>
<evidence type="ECO:0000313" key="3">
    <source>
        <dbReference type="EMBL" id="GLI95283.1"/>
    </source>
</evidence>
<dbReference type="InterPro" id="IPR038296">
    <property type="entry name" value="ParD_sf"/>
</dbReference>
<comment type="similarity">
    <text evidence="1">Belongs to the ParD antitoxin family.</text>
</comment>
<proteinExistence type="inferred from homology"/>
<dbReference type="InterPro" id="IPR010985">
    <property type="entry name" value="Ribbon_hlx_hlx"/>
</dbReference>
<dbReference type="NCBIfam" id="TIGR02606">
    <property type="entry name" value="antidote_CC2985"/>
    <property type="match status" value="1"/>
</dbReference>
<dbReference type="InterPro" id="IPR022789">
    <property type="entry name" value="ParD"/>
</dbReference>
<dbReference type="PANTHER" id="PTHR36582:SF2">
    <property type="entry name" value="ANTITOXIN PARD"/>
    <property type="match status" value="1"/>
</dbReference>
<keyword evidence="4" id="KW-1185">Reference proteome</keyword>
<gene>
    <name evidence="3" type="ORF">LMG27198_42750</name>
</gene>
<name>A0A9W6GYF1_9HYPH</name>
<dbReference type="Pfam" id="PF03693">
    <property type="entry name" value="ParD_antitoxin"/>
    <property type="match status" value="1"/>
</dbReference>
<dbReference type="Proteomes" id="UP001144323">
    <property type="component" value="Unassembled WGS sequence"/>
</dbReference>
<organism evidence="3 4">
    <name type="scientific">Methylocystis echinoides</name>
    <dbReference type="NCBI Taxonomy" id="29468"/>
    <lineage>
        <taxon>Bacteria</taxon>
        <taxon>Pseudomonadati</taxon>
        <taxon>Pseudomonadota</taxon>
        <taxon>Alphaproteobacteria</taxon>
        <taxon>Hyphomicrobiales</taxon>
        <taxon>Methylocystaceae</taxon>
        <taxon>Methylocystis</taxon>
    </lineage>
</organism>
<evidence type="ECO:0000256" key="2">
    <source>
        <dbReference type="ARBA" id="ARBA00022649"/>
    </source>
</evidence>
<protein>
    <recommendedName>
        <fullName evidence="5">Type II toxin-antitoxin system ParD family antitoxin</fullName>
    </recommendedName>
</protein>
<evidence type="ECO:0008006" key="5">
    <source>
        <dbReference type="Google" id="ProtNLM"/>
    </source>
</evidence>
<evidence type="ECO:0000313" key="4">
    <source>
        <dbReference type="Proteomes" id="UP001144323"/>
    </source>
</evidence>
<reference evidence="3" key="1">
    <citation type="journal article" date="2023" name="Int. J. Syst. Evol. Microbiol.">
        <title>Methylocystis iwaonis sp. nov., a type II methane-oxidizing bacterium from surface soil of a rice paddy field in Japan, and emended description of the genus Methylocystis (ex Whittenbury et al. 1970) Bowman et al. 1993.</title>
        <authorList>
            <person name="Kaise H."/>
            <person name="Sawadogo J.B."/>
            <person name="Alam M.S."/>
            <person name="Ueno C."/>
            <person name="Dianou D."/>
            <person name="Shinjo R."/>
            <person name="Asakawa S."/>
        </authorList>
    </citation>
    <scope>NUCLEOTIDE SEQUENCE</scope>
    <source>
        <strain evidence="3">LMG27198</strain>
    </source>
</reference>
<keyword evidence="2" id="KW-1277">Toxin-antitoxin system</keyword>